<keyword evidence="1" id="KW-0560">Oxidoreductase</keyword>
<gene>
    <name evidence="1" type="ORF">JR316_0011370</name>
</gene>
<evidence type="ECO:0000313" key="2">
    <source>
        <dbReference type="Proteomes" id="UP000664032"/>
    </source>
</evidence>
<sequence>MDILTSPTFIASASLGALAVYYLAGSQKRGSRHPPGPRRLPVIGNAHQMPDKDPWLVFGEWGKQYGNIIHVDVFGQSLIIINSTKVAKDLLDKRSSIYSDRPHFKFAGDLYAHPPIVILMNIMIVTIGMPSEFTTTKHLFSSHMARIGENSASMVPRYFSLQDKESARLVRNLIKDPSKFISEVNLRIGIIILRVTYGYYVESADDPFLTTPLLAMANFGKATQPGNFLVDFVPACGQRERNLTMESAVKHIPRWMPGAGFLKTAEEMHKVMWSATWNNYEWCKNNLEAGENITEDDELKLGWAASSVMGGGLDTNVSSVMMFWAAMILNPQIQAKAQAELDSVVGKDRLPTISDRPRLPYIRSIMAEVFRMGPSIPLGQFITCAVFANADKVHPPGIPHAVSEDDVYEGYHIPKGAFILPNVWHMLHDPEVYPDPMEFKPERFNGSESEMKKATDRTLFAIIATTLATCHILPGLDEHGKEVLPKFAYTPGTITFLEPFPMRLKARSPDAVSLLENVPSDVE</sequence>
<dbReference type="EMBL" id="JAFIQS020000011">
    <property type="protein sequence ID" value="KAH9475810.1"/>
    <property type="molecule type" value="Genomic_DNA"/>
</dbReference>
<keyword evidence="2" id="KW-1185">Reference proteome</keyword>
<reference evidence="1" key="1">
    <citation type="submission" date="2021-10" db="EMBL/GenBank/DDBJ databases">
        <title>Psilocybe cubensis genome.</title>
        <authorList>
            <person name="Mckernan K.J."/>
            <person name="Crawford S."/>
            <person name="Trippe A."/>
            <person name="Kane L.T."/>
            <person name="Mclaughlin S."/>
        </authorList>
    </citation>
    <scope>NUCLEOTIDE SEQUENCE</scope>
    <source>
        <strain evidence="1">MGC-MH-2018</strain>
    </source>
</reference>
<keyword evidence="1" id="KW-0503">Monooxygenase</keyword>
<proteinExistence type="predicted"/>
<name>A0ACB8GJA1_PSICU</name>
<evidence type="ECO:0000313" key="1">
    <source>
        <dbReference type="EMBL" id="KAH9475810.1"/>
    </source>
</evidence>
<dbReference type="Proteomes" id="UP000664032">
    <property type="component" value="Unassembled WGS sequence"/>
</dbReference>
<protein>
    <submittedName>
        <fullName evidence="1">Cytochrome P450 monooxygenase 105</fullName>
    </submittedName>
</protein>
<comment type="caution">
    <text evidence="1">The sequence shown here is derived from an EMBL/GenBank/DDBJ whole genome shotgun (WGS) entry which is preliminary data.</text>
</comment>
<organism evidence="1 2">
    <name type="scientific">Psilocybe cubensis</name>
    <name type="common">Psychedelic mushroom</name>
    <name type="synonym">Stropharia cubensis</name>
    <dbReference type="NCBI Taxonomy" id="181762"/>
    <lineage>
        <taxon>Eukaryota</taxon>
        <taxon>Fungi</taxon>
        <taxon>Dikarya</taxon>
        <taxon>Basidiomycota</taxon>
        <taxon>Agaricomycotina</taxon>
        <taxon>Agaricomycetes</taxon>
        <taxon>Agaricomycetidae</taxon>
        <taxon>Agaricales</taxon>
        <taxon>Agaricineae</taxon>
        <taxon>Strophariaceae</taxon>
        <taxon>Psilocybe</taxon>
    </lineage>
</organism>
<accession>A0ACB8GJA1</accession>